<keyword evidence="2" id="KW-0804">Transcription</keyword>
<dbReference type="SUPFAM" id="SSF52172">
    <property type="entry name" value="CheY-like"/>
    <property type="match status" value="1"/>
</dbReference>
<dbReference type="RefSeq" id="WP_336402442.1">
    <property type="nucleotide sequence ID" value="NZ_JBAPLU010000001.1"/>
</dbReference>
<dbReference type="InterPro" id="IPR005561">
    <property type="entry name" value="ANTAR"/>
</dbReference>
<feature type="domain" description="ANTAR" evidence="4">
    <location>
        <begin position="168"/>
        <end position="229"/>
    </location>
</feature>
<dbReference type="PROSITE" id="PS50921">
    <property type="entry name" value="ANTAR"/>
    <property type="match status" value="1"/>
</dbReference>
<evidence type="ECO:0000259" key="4">
    <source>
        <dbReference type="PROSITE" id="PS50921"/>
    </source>
</evidence>
<dbReference type="SUPFAM" id="SSF55781">
    <property type="entry name" value="GAF domain-like"/>
    <property type="match status" value="1"/>
</dbReference>
<reference evidence="5 6" key="1">
    <citation type="submission" date="2024-03" db="EMBL/GenBank/DDBJ databases">
        <title>Draft genome sequence of Klenkia sp. LSe6-5.</title>
        <authorList>
            <person name="Duangmal K."/>
            <person name="Chantavorakit T."/>
        </authorList>
    </citation>
    <scope>NUCLEOTIDE SEQUENCE [LARGE SCALE GENOMIC DNA]</scope>
    <source>
        <strain evidence="5 6">LSe6-5</strain>
    </source>
</reference>
<dbReference type="InterPro" id="IPR029016">
    <property type="entry name" value="GAF-like_dom_sf"/>
</dbReference>
<keyword evidence="6" id="KW-1185">Reference proteome</keyword>
<sequence length="239" mass="24358">MALPSTLRPPTPAGDPVAVRASSCPTEDLPDLLRGALAELVAQVPGAAAASLTTVLAPRARLRPWLAVGTGAAELDDLQALVGRGPAVLAATTGEAVSTGDVWADPRWRLAAGPGRSPVRSALALSLPGAARARVVLTMLAPGDEMVGPEAAARTTAAVPDLASAVGVVRARQEVAELQVALSTNRTIGAAIGVTMATRQLTYDAAAQLLRRISNDTNTRLGDLADRVLRDGVVPEPPG</sequence>
<proteinExistence type="predicted"/>
<dbReference type="EMBL" id="JBAPLU010000001">
    <property type="protein sequence ID" value="MEI4270303.1"/>
    <property type="molecule type" value="Genomic_DNA"/>
</dbReference>
<dbReference type="InterPro" id="IPR011006">
    <property type="entry name" value="CheY-like_superfamily"/>
</dbReference>
<comment type="caution">
    <text evidence="5">The sequence shown here is derived from an EMBL/GenBank/DDBJ whole genome shotgun (WGS) entry which is preliminary data.</text>
</comment>
<keyword evidence="1" id="KW-0805">Transcription regulation</keyword>
<dbReference type="Gene3D" id="3.30.450.40">
    <property type="match status" value="1"/>
</dbReference>
<protein>
    <submittedName>
        <fullName evidence="5">ANTAR domain-containing protein</fullName>
    </submittedName>
</protein>
<dbReference type="Proteomes" id="UP001361570">
    <property type="component" value="Unassembled WGS sequence"/>
</dbReference>
<evidence type="ECO:0000256" key="1">
    <source>
        <dbReference type="ARBA" id="ARBA00023015"/>
    </source>
</evidence>
<dbReference type="Gene3D" id="1.10.10.10">
    <property type="entry name" value="Winged helix-like DNA-binding domain superfamily/Winged helix DNA-binding domain"/>
    <property type="match status" value="1"/>
</dbReference>
<evidence type="ECO:0000313" key="6">
    <source>
        <dbReference type="Proteomes" id="UP001361570"/>
    </source>
</evidence>
<gene>
    <name evidence="5" type="ORF">TEK04_01085</name>
</gene>
<dbReference type="InterPro" id="IPR036388">
    <property type="entry name" value="WH-like_DNA-bd_sf"/>
</dbReference>
<name>A0ABU8DR20_9ACTN</name>
<evidence type="ECO:0000256" key="3">
    <source>
        <dbReference type="SAM" id="MobiDB-lite"/>
    </source>
</evidence>
<dbReference type="Pfam" id="PF03861">
    <property type="entry name" value="ANTAR"/>
    <property type="match status" value="1"/>
</dbReference>
<feature type="region of interest" description="Disordered" evidence="3">
    <location>
        <begin position="1"/>
        <end position="22"/>
    </location>
</feature>
<organism evidence="5 6">
    <name type="scientific">Klenkia sesuvii</name>
    <dbReference type="NCBI Taxonomy" id="3103137"/>
    <lineage>
        <taxon>Bacteria</taxon>
        <taxon>Bacillati</taxon>
        <taxon>Actinomycetota</taxon>
        <taxon>Actinomycetes</taxon>
        <taxon>Geodermatophilales</taxon>
        <taxon>Geodermatophilaceae</taxon>
        <taxon>Klenkia</taxon>
    </lineage>
</organism>
<accession>A0ABU8DR20</accession>
<dbReference type="SMART" id="SM01012">
    <property type="entry name" value="ANTAR"/>
    <property type="match status" value="1"/>
</dbReference>
<evidence type="ECO:0000256" key="2">
    <source>
        <dbReference type="ARBA" id="ARBA00023163"/>
    </source>
</evidence>
<evidence type="ECO:0000313" key="5">
    <source>
        <dbReference type="EMBL" id="MEI4270303.1"/>
    </source>
</evidence>